<dbReference type="STRING" id="1069642.Bdt_0301"/>
<dbReference type="SUPFAM" id="SSF51735">
    <property type="entry name" value="NAD(P)-binding Rossmann-fold domains"/>
    <property type="match status" value="1"/>
</dbReference>
<dbReference type="SUPFAM" id="SSF50129">
    <property type="entry name" value="GroES-like"/>
    <property type="match status" value="1"/>
</dbReference>
<dbReference type="PANTHER" id="PTHR48106:SF8">
    <property type="entry name" value="OS02G0805600 PROTEIN"/>
    <property type="match status" value="1"/>
</dbReference>
<evidence type="ECO:0000313" key="5">
    <source>
        <dbReference type="Proteomes" id="UP000010074"/>
    </source>
</evidence>
<dbReference type="EMBL" id="CP002930">
    <property type="protein sequence ID" value="AFY00010.1"/>
    <property type="molecule type" value="Genomic_DNA"/>
</dbReference>
<reference evidence="4 5" key="1">
    <citation type="journal article" date="2012" name="BMC Genomics">
        <title>Genome analysis of a simultaneously predatory and prey-independent, novel Bdellovibrio bacteriovorus from the River Tiber, supports in silico predictions of both ancient and recent lateral gene transfer from diverse bacteria.</title>
        <authorList>
            <person name="Hobley L."/>
            <person name="Lerner T.R."/>
            <person name="Williams L.E."/>
            <person name="Lambert C."/>
            <person name="Till R."/>
            <person name="Milner D.S."/>
            <person name="Basford S.M."/>
            <person name="Capeness M.J."/>
            <person name="Fenton A.K."/>
            <person name="Atterbury R.J."/>
            <person name="Harris M.A."/>
            <person name="Sockett R.E."/>
        </authorList>
    </citation>
    <scope>NUCLEOTIDE SEQUENCE [LARGE SCALE GENOMIC DNA]</scope>
    <source>
        <strain evidence="4 5">Tiberius</strain>
    </source>
</reference>
<dbReference type="PATRIC" id="fig|1069642.3.peg.298"/>
<dbReference type="Pfam" id="PF08240">
    <property type="entry name" value="ADH_N"/>
    <property type="match status" value="1"/>
</dbReference>
<dbReference type="InterPro" id="IPR036291">
    <property type="entry name" value="NAD(P)-bd_dom_sf"/>
</dbReference>
<dbReference type="SMART" id="SM00829">
    <property type="entry name" value="PKS_ER"/>
    <property type="match status" value="1"/>
</dbReference>
<evidence type="ECO:0000256" key="1">
    <source>
        <dbReference type="ARBA" id="ARBA00022857"/>
    </source>
</evidence>
<dbReference type="PROSITE" id="PS01162">
    <property type="entry name" value="QOR_ZETA_CRYSTAL"/>
    <property type="match status" value="1"/>
</dbReference>
<keyword evidence="2" id="KW-0560">Oxidoreductase</keyword>
<sequence>MTAEYLRRILNESQKESLMRVIEITQPGGPEVLQVRERSKPEPSATEVLIEIHASGVNRPDCAQRQGSYPPPAGASDIPGLEVAGKIIAVGADVTRWKTGDMVCALVTGGGYAEYVAAPEGQCLPIPEGMSLIEAAALPETFFTVWTNLFESGRLQKGESVLIHGGAGGIGTTAIQMASSMGVRVFTTVGKKESVQICQELGAERVILYKEEDFVSVVKSLTADKGVDVILDMVGGDYFTRNIEALAVQGRLVQIATMQGAKVELDLRKVMFKRLTLTGSTLRARPVAEKSRIAAALSQNIWPLLNKNQMRPVIYKVLKLEQAAEAHAMMEASQHTGKIVLTAR</sequence>
<dbReference type="HOGENOM" id="CLU_026673_3_4_7"/>
<evidence type="ECO:0000256" key="2">
    <source>
        <dbReference type="ARBA" id="ARBA00023002"/>
    </source>
</evidence>
<dbReference type="InterPro" id="IPR014189">
    <property type="entry name" value="Quinone_OxRdtase_PIG3"/>
</dbReference>
<dbReference type="NCBIfam" id="TIGR02824">
    <property type="entry name" value="quinone_pig3"/>
    <property type="match status" value="1"/>
</dbReference>
<dbReference type="KEGG" id="bbat:Bdt_0301"/>
<dbReference type="InterPro" id="IPR013149">
    <property type="entry name" value="ADH-like_C"/>
</dbReference>
<dbReference type="Gene3D" id="3.40.50.720">
    <property type="entry name" value="NAD(P)-binding Rossmann-like Domain"/>
    <property type="match status" value="1"/>
</dbReference>
<dbReference type="CDD" id="cd05276">
    <property type="entry name" value="p53_inducible_oxidoreductase"/>
    <property type="match status" value="1"/>
</dbReference>
<dbReference type="InterPro" id="IPR011032">
    <property type="entry name" value="GroES-like_sf"/>
</dbReference>
<dbReference type="GO" id="GO:0016651">
    <property type="term" value="F:oxidoreductase activity, acting on NAD(P)H"/>
    <property type="evidence" value="ECO:0007669"/>
    <property type="project" value="TreeGrafter"/>
</dbReference>
<protein>
    <submittedName>
        <fullName evidence="4">Quinone oxidoreductase</fullName>
    </submittedName>
</protein>
<dbReference type="Pfam" id="PF00107">
    <property type="entry name" value="ADH_zinc_N"/>
    <property type="match status" value="1"/>
</dbReference>
<evidence type="ECO:0000313" key="4">
    <source>
        <dbReference type="EMBL" id="AFY00010.1"/>
    </source>
</evidence>
<proteinExistence type="predicted"/>
<dbReference type="AlphaFoldDB" id="K7YTT6"/>
<evidence type="ECO:0000259" key="3">
    <source>
        <dbReference type="SMART" id="SM00829"/>
    </source>
</evidence>
<dbReference type="InterPro" id="IPR013154">
    <property type="entry name" value="ADH-like_N"/>
</dbReference>
<dbReference type="InterPro" id="IPR020843">
    <property type="entry name" value="ER"/>
</dbReference>
<dbReference type="InterPro" id="IPR002364">
    <property type="entry name" value="Quin_OxRdtase/zeta-crystal_CS"/>
</dbReference>
<dbReference type="GO" id="GO:0008270">
    <property type="term" value="F:zinc ion binding"/>
    <property type="evidence" value="ECO:0007669"/>
    <property type="project" value="InterPro"/>
</dbReference>
<name>K7YTT6_BDEBC</name>
<feature type="domain" description="Enoyl reductase (ER)" evidence="3">
    <location>
        <begin position="28"/>
        <end position="341"/>
    </location>
</feature>
<dbReference type="GO" id="GO:0070402">
    <property type="term" value="F:NADPH binding"/>
    <property type="evidence" value="ECO:0007669"/>
    <property type="project" value="TreeGrafter"/>
</dbReference>
<dbReference type="Gene3D" id="3.90.180.10">
    <property type="entry name" value="Medium-chain alcohol dehydrogenases, catalytic domain"/>
    <property type="match status" value="1"/>
</dbReference>
<organism evidence="4 5">
    <name type="scientific">Bdellovibrio bacteriovorus str. Tiberius</name>
    <dbReference type="NCBI Taxonomy" id="1069642"/>
    <lineage>
        <taxon>Bacteria</taxon>
        <taxon>Pseudomonadati</taxon>
        <taxon>Bdellovibrionota</taxon>
        <taxon>Bdellovibrionia</taxon>
        <taxon>Bdellovibrionales</taxon>
        <taxon>Pseudobdellovibrionaceae</taxon>
        <taxon>Bdellovibrio</taxon>
    </lineage>
</organism>
<keyword evidence="1" id="KW-0521">NADP</keyword>
<gene>
    <name evidence="4" type="primary">qor</name>
    <name evidence="4" type="ORF">Bdt_0301</name>
</gene>
<dbReference type="Proteomes" id="UP000010074">
    <property type="component" value="Chromosome"/>
</dbReference>
<dbReference type="PANTHER" id="PTHR48106">
    <property type="entry name" value="QUINONE OXIDOREDUCTASE PIG3-RELATED"/>
    <property type="match status" value="1"/>
</dbReference>
<accession>K7YTT6</accession>